<dbReference type="PANTHER" id="PTHR22953">
    <property type="entry name" value="ACID PHOSPHATASE RELATED"/>
    <property type="match status" value="1"/>
</dbReference>
<gene>
    <name evidence="4" type="ORF">H9Q79_00755</name>
</gene>
<dbReference type="SUPFAM" id="SSF49363">
    <property type="entry name" value="Purple acid phosphatase, N-terminal domain"/>
    <property type="match status" value="1"/>
</dbReference>
<feature type="transmembrane region" description="Helical" evidence="2">
    <location>
        <begin position="12"/>
        <end position="30"/>
    </location>
</feature>
<dbReference type="PANTHER" id="PTHR22953:SF153">
    <property type="entry name" value="PURPLE ACID PHOSPHATASE"/>
    <property type="match status" value="1"/>
</dbReference>
<evidence type="ECO:0000313" key="4">
    <source>
        <dbReference type="EMBL" id="QNM08873.1"/>
    </source>
</evidence>
<organism evidence="4 5">
    <name type="scientific">Wansuia hejianensis</name>
    <dbReference type="NCBI Taxonomy" id="2763667"/>
    <lineage>
        <taxon>Bacteria</taxon>
        <taxon>Bacillati</taxon>
        <taxon>Bacillota</taxon>
        <taxon>Clostridia</taxon>
        <taxon>Lachnospirales</taxon>
        <taxon>Lachnospiraceae</taxon>
        <taxon>Wansuia</taxon>
    </lineage>
</organism>
<keyword evidence="5" id="KW-1185">Reference proteome</keyword>
<dbReference type="Gene3D" id="2.60.120.260">
    <property type="entry name" value="Galactose-binding domain-like"/>
    <property type="match status" value="1"/>
</dbReference>
<dbReference type="InterPro" id="IPR029052">
    <property type="entry name" value="Metallo-depent_PP-like"/>
</dbReference>
<name>A0A7G9GDJ1_9FIRM</name>
<keyword evidence="2" id="KW-0472">Membrane</keyword>
<dbReference type="GO" id="GO:0003993">
    <property type="term" value="F:acid phosphatase activity"/>
    <property type="evidence" value="ECO:0007669"/>
    <property type="project" value="InterPro"/>
</dbReference>
<dbReference type="Pfam" id="PF16656">
    <property type="entry name" value="Pur_ac_phosph_N"/>
    <property type="match status" value="1"/>
</dbReference>
<evidence type="ECO:0000259" key="3">
    <source>
        <dbReference type="Pfam" id="PF16656"/>
    </source>
</evidence>
<proteinExistence type="predicted"/>
<evidence type="ECO:0000256" key="2">
    <source>
        <dbReference type="SAM" id="Phobius"/>
    </source>
</evidence>
<dbReference type="SUPFAM" id="SSF56300">
    <property type="entry name" value="Metallo-dependent phosphatases"/>
    <property type="match status" value="1"/>
</dbReference>
<keyword evidence="2" id="KW-1133">Transmembrane helix</keyword>
<dbReference type="Proteomes" id="UP000515860">
    <property type="component" value="Chromosome"/>
</dbReference>
<evidence type="ECO:0000256" key="1">
    <source>
        <dbReference type="ARBA" id="ARBA00022729"/>
    </source>
</evidence>
<reference evidence="4 5" key="1">
    <citation type="submission" date="2020-08" db="EMBL/GenBank/DDBJ databases">
        <authorList>
            <person name="Liu C."/>
            <person name="Sun Q."/>
        </authorList>
    </citation>
    <scope>NUCLEOTIDE SEQUENCE [LARGE SCALE GENOMIC DNA]</scope>
    <source>
        <strain evidence="4 5">NSJ-29</strain>
    </source>
</reference>
<feature type="domain" description="Purple acid phosphatase N-terminal" evidence="3">
    <location>
        <begin position="238"/>
        <end position="333"/>
    </location>
</feature>
<dbReference type="GO" id="GO:0046872">
    <property type="term" value="F:metal ion binding"/>
    <property type="evidence" value="ECO:0007669"/>
    <property type="project" value="InterPro"/>
</dbReference>
<dbReference type="InterPro" id="IPR015914">
    <property type="entry name" value="PAPs_N"/>
</dbReference>
<keyword evidence="2" id="KW-0812">Transmembrane</keyword>
<dbReference type="Gene3D" id="3.60.21.10">
    <property type="match status" value="1"/>
</dbReference>
<protein>
    <submittedName>
        <fullName evidence="4">Fibronectin type III domain-containing protein</fullName>
    </submittedName>
</protein>
<dbReference type="AlphaFoldDB" id="A0A7G9GDJ1"/>
<dbReference type="KEGG" id="whj:H9Q79_00755"/>
<sequence>MDSREGRWLKRGICIGLMIVFCLCVFILAAQRYGFLGGMAQAGSERREILEAAGPESEWAYMDGGEEPGVGNVWTTDRYDTSRWKEGRGVFAAPESAGAGGAGVVLQAETPEHGEAGTYFFRKEFELDGIDEILSMEGQIRYSDAVIVYLNGEIIFAGNVPAGGYESNQETGTAQASEGVQESYFQVTDLSALRAGRNILAVEVHQEDMEQDDAYFSFQGFRLLGIELEEDEPDIQGLMLEQGENEEQICVSWITDSDSFYQVEYMTKSDYTSWNKEFSEVSSSVLMGRKYLPESGKYLNHAVLKRLQVGTEYLYRVVRVGGVRGCELMSFTTAVNNKYSFGLVGGFSAEGSQAWEQSAEAWEELLGTCDFLLYPGAGTEAGENLAFRRPWIFKKIPVGITKSAGEGGTGDYSFTYQDSLFLMLDSDSGDMAAHRAFIENAAANARRKWIFAVMRHGAGELEEGQRREYEAMFEESGVDVVICGQSGGTIVGGNLEEGPVYLAAGRADGPAAAEVTVDERQIRIKVYELASGEELESYSVSFNSK</sequence>
<dbReference type="InterPro" id="IPR008963">
    <property type="entry name" value="Purple_acid_Pase-like_N"/>
</dbReference>
<evidence type="ECO:0000313" key="5">
    <source>
        <dbReference type="Proteomes" id="UP000515860"/>
    </source>
</evidence>
<keyword evidence="1" id="KW-0732">Signal</keyword>
<dbReference type="RefSeq" id="WP_249328990.1">
    <property type="nucleotide sequence ID" value="NZ_CP060635.1"/>
</dbReference>
<accession>A0A7G9GDJ1</accession>
<dbReference type="InterPro" id="IPR039331">
    <property type="entry name" value="PAPs-like"/>
</dbReference>
<dbReference type="Gene3D" id="2.60.40.380">
    <property type="entry name" value="Purple acid phosphatase-like, N-terminal"/>
    <property type="match status" value="1"/>
</dbReference>
<dbReference type="EMBL" id="CP060635">
    <property type="protein sequence ID" value="QNM08873.1"/>
    <property type="molecule type" value="Genomic_DNA"/>
</dbReference>